<keyword evidence="2" id="KW-1185">Reference proteome</keyword>
<dbReference type="EMBL" id="VJMG01000075">
    <property type="protein sequence ID" value="TRL34378.1"/>
    <property type="molecule type" value="Genomic_DNA"/>
</dbReference>
<name>A0A549SXU7_9HYPH</name>
<dbReference type="Pfam" id="PF13692">
    <property type="entry name" value="Glyco_trans_1_4"/>
    <property type="match status" value="1"/>
</dbReference>
<keyword evidence="1" id="KW-0808">Transferase</keyword>
<dbReference type="Proteomes" id="UP000316801">
    <property type="component" value="Unassembled WGS sequence"/>
</dbReference>
<dbReference type="GO" id="GO:0016757">
    <property type="term" value="F:glycosyltransferase activity"/>
    <property type="evidence" value="ECO:0007669"/>
    <property type="project" value="TreeGrafter"/>
</dbReference>
<dbReference type="PANTHER" id="PTHR12526:SF635">
    <property type="entry name" value="GLYCOSYL TRANSFERASE GROUP 1"/>
    <property type="match status" value="1"/>
</dbReference>
<proteinExistence type="predicted"/>
<dbReference type="CDD" id="cd03801">
    <property type="entry name" value="GT4_PimA-like"/>
    <property type="match status" value="1"/>
</dbReference>
<dbReference type="SUPFAM" id="SSF53756">
    <property type="entry name" value="UDP-Glycosyltransferase/glycogen phosphorylase"/>
    <property type="match status" value="1"/>
</dbReference>
<dbReference type="RefSeq" id="WP_143127365.1">
    <property type="nucleotide sequence ID" value="NZ_VJMG01000075.1"/>
</dbReference>
<organism evidence="1 2">
    <name type="scientific">Rhizobium straminoryzae</name>
    <dbReference type="NCBI Taxonomy" id="1387186"/>
    <lineage>
        <taxon>Bacteria</taxon>
        <taxon>Pseudomonadati</taxon>
        <taxon>Pseudomonadota</taxon>
        <taxon>Alphaproteobacteria</taxon>
        <taxon>Hyphomicrobiales</taxon>
        <taxon>Rhizobiaceae</taxon>
        <taxon>Rhizobium/Agrobacterium group</taxon>
        <taxon>Rhizobium</taxon>
    </lineage>
</organism>
<sequence>MKIAFYAPLKSPDHPVPSGDRLMARQLVRTLQMAGHDVELVSGLRSFSATPEVPEDQENLAAGERQRIADHWHQQGVPDLWFCYHPYYKAPDLLGPDLCRQFSRPYVTAECSYSGRRNIGGWAQSQDKVLAGIHQAAVNIALTARDEAGLLQAAPEARVERLPPFIDASIFLARTPRPEAGHLVTVAMMRPGDKLGSYRALAAALARVTSLDWRLSILGDGPARAEVESVFSTLPSSRIRWLGQGGPQEVADLLSSGTLYLWPGHGEAYGLAYLEAQAAGLPVIAEQVAGVPEVVEQGRTGLLTEPGNDQAYAEAIAHLLSNRTERDRLAAGARRFVAETRTIEAAADRLDAILRRALETAA</sequence>
<protein>
    <submittedName>
        <fullName evidence="1">Glycosyltransferase family 4 protein</fullName>
    </submittedName>
</protein>
<reference evidence="1 2" key="1">
    <citation type="submission" date="2019-07" db="EMBL/GenBank/DDBJ databases">
        <title>Ln-dependent methylotrophs.</title>
        <authorList>
            <person name="Tani A."/>
        </authorList>
    </citation>
    <scope>NUCLEOTIDE SEQUENCE [LARGE SCALE GENOMIC DNA]</scope>
    <source>
        <strain evidence="1 2">SM12</strain>
    </source>
</reference>
<accession>A0A549SXU7</accession>
<dbReference type="Gene3D" id="3.40.50.2000">
    <property type="entry name" value="Glycogen Phosphorylase B"/>
    <property type="match status" value="2"/>
</dbReference>
<comment type="caution">
    <text evidence="1">The sequence shown here is derived from an EMBL/GenBank/DDBJ whole genome shotgun (WGS) entry which is preliminary data.</text>
</comment>
<evidence type="ECO:0000313" key="1">
    <source>
        <dbReference type="EMBL" id="TRL34378.1"/>
    </source>
</evidence>
<evidence type="ECO:0000313" key="2">
    <source>
        <dbReference type="Proteomes" id="UP000316801"/>
    </source>
</evidence>
<dbReference type="AlphaFoldDB" id="A0A549SXU7"/>
<dbReference type="PANTHER" id="PTHR12526">
    <property type="entry name" value="GLYCOSYLTRANSFERASE"/>
    <property type="match status" value="1"/>
</dbReference>
<gene>
    <name evidence="1" type="ORF">FNA46_21965</name>
</gene>